<sequence>MFKKKDRIKNQTECPAILKNGDPCPYRGKPEYQGYCGHHKQFIILKPHDTGNQKDKKIVLLLSAGVALIELTIKAVEYLPTMIEIIDRSKFMCFIEKNQGEINSKQEEVSSMDDQIKFLISPKNISKDISRMLEEQEFGRLANMLAYDFDVTMTSGKVPSNLLIAIISKKQELQSLLATNGYSPGDHTVPRPLFSQVIEN</sequence>
<evidence type="ECO:0000313" key="2">
    <source>
        <dbReference type="Proteomes" id="UP000287336"/>
    </source>
</evidence>
<organism evidence="1 2">
    <name type="scientific">Vreelandella andesensis</name>
    <dbReference type="NCBI Taxonomy" id="447567"/>
    <lineage>
        <taxon>Bacteria</taxon>
        <taxon>Pseudomonadati</taxon>
        <taxon>Pseudomonadota</taxon>
        <taxon>Gammaproteobacteria</taxon>
        <taxon>Oceanospirillales</taxon>
        <taxon>Halomonadaceae</taxon>
        <taxon>Vreelandella</taxon>
    </lineage>
</organism>
<evidence type="ECO:0000313" key="1">
    <source>
        <dbReference type="EMBL" id="RUR30325.1"/>
    </source>
</evidence>
<dbReference type="RefSeq" id="WP_126947938.1">
    <property type="nucleotide sequence ID" value="NZ_RZHG01000019.1"/>
</dbReference>
<dbReference type="EMBL" id="RZHG01000019">
    <property type="protein sequence ID" value="RUR30325.1"/>
    <property type="molecule type" value="Genomic_DNA"/>
</dbReference>
<accession>A0A433KLH8</accession>
<protein>
    <submittedName>
        <fullName evidence="1">Uncharacterized protein</fullName>
    </submittedName>
</protein>
<gene>
    <name evidence="1" type="ORF">ELY33_10995</name>
</gene>
<comment type="caution">
    <text evidence="1">The sequence shown here is derived from an EMBL/GenBank/DDBJ whole genome shotgun (WGS) entry which is preliminary data.</text>
</comment>
<dbReference type="AlphaFoldDB" id="A0A433KLH8"/>
<name>A0A433KLH8_9GAMM</name>
<proteinExistence type="predicted"/>
<keyword evidence="2" id="KW-1185">Reference proteome</keyword>
<dbReference type="Proteomes" id="UP000287336">
    <property type="component" value="Unassembled WGS sequence"/>
</dbReference>
<reference evidence="1 2" key="1">
    <citation type="submission" date="2018-12" db="EMBL/GenBank/DDBJ databases">
        <title>three novel Halomonas strain isolated from plants.</title>
        <authorList>
            <person name="Sun C."/>
        </authorList>
    </citation>
    <scope>NUCLEOTIDE SEQUENCE [LARGE SCALE GENOMIC DNA]</scope>
    <source>
        <strain evidence="1 2">DSM 19434</strain>
    </source>
</reference>